<reference evidence="2 3" key="1">
    <citation type="journal article" date="2009" name="Nat. Genet.">
        <title>The genome of the cucumber, Cucumis sativus L.</title>
        <authorList>
            <person name="Huang S."/>
            <person name="Li R."/>
            <person name="Zhang Z."/>
            <person name="Li L."/>
            <person name="Gu X."/>
            <person name="Fan W."/>
            <person name="Lucas W.J."/>
            <person name="Wang X."/>
            <person name="Xie B."/>
            <person name="Ni P."/>
            <person name="Ren Y."/>
            <person name="Zhu H."/>
            <person name="Li J."/>
            <person name="Lin K."/>
            <person name="Jin W."/>
            <person name="Fei Z."/>
            <person name="Li G."/>
            <person name="Staub J."/>
            <person name="Kilian A."/>
            <person name="van der Vossen E.A."/>
            <person name="Wu Y."/>
            <person name="Guo J."/>
            <person name="He J."/>
            <person name="Jia Z."/>
            <person name="Ren Y."/>
            <person name="Tian G."/>
            <person name="Lu Y."/>
            <person name="Ruan J."/>
            <person name="Qian W."/>
            <person name="Wang M."/>
            <person name="Huang Q."/>
            <person name="Li B."/>
            <person name="Xuan Z."/>
            <person name="Cao J."/>
            <person name="Asan"/>
            <person name="Wu Z."/>
            <person name="Zhang J."/>
            <person name="Cai Q."/>
            <person name="Bai Y."/>
            <person name="Zhao B."/>
            <person name="Han Y."/>
            <person name="Li Y."/>
            <person name="Li X."/>
            <person name="Wang S."/>
            <person name="Shi Q."/>
            <person name="Liu S."/>
            <person name="Cho W.K."/>
            <person name="Kim J.Y."/>
            <person name="Xu Y."/>
            <person name="Heller-Uszynska K."/>
            <person name="Miao H."/>
            <person name="Cheng Z."/>
            <person name="Zhang S."/>
            <person name="Wu J."/>
            <person name="Yang Y."/>
            <person name="Kang H."/>
            <person name="Li M."/>
            <person name="Liang H."/>
            <person name="Ren X."/>
            <person name="Shi Z."/>
            <person name="Wen M."/>
            <person name="Jian M."/>
            <person name="Yang H."/>
            <person name="Zhang G."/>
            <person name="Yang Z."/>
            <person name="Chen R."/>
            <person name="Liu S."/>
            <person name="Li J."/>
            <person name="Ma L."/>
            <person name="Liu H."/>
            <person name="Zhou Y."/>
            <person name="Zhao J."/>
            <person name="Fang X."/>
            <person name="Li G."/>
            <person name="Fang L."/>
            <person name="Li Y."/>
            <person name="Liu D."/>
            <person name="Zheng H."/>
            <person name="Zhang Y."/>
            <person name="Qin N."/>
            <person name="Li Z."/>
            <person name="Yang G."/>
            <person name="Yang S."/>
            <person name="Bolund L."/>
            <person name="Kristiansen K."/>
            <person name="Zheng H."/>
            <person name="Li S."/>
            <person name="Zhang X."/>
            <person name="Yang H."/>
            <person name="Wang J."/>
            <person name="Sun R."/>
            <person name="Zhang B."/>
            <person name="Jiang S."/>
            <person name="Wang J."/>
            <person name="Du Y."/>
            <person name="Li S."/>
        </authorList>
    </citation>
    <scope>NUCLEOTIDE SEQUENCE [LARGE SCALE GENOMIC DNA]</scope>
    <source>
        <strain evidence="3">cv. 9930</strain>
    </source>
</reference>
<evidence type="ECO:0000256" key="1">
    <source>
        <dbReference type="SAM" id="Phobius"/>
    </source>
</evidence>
<reference evidence="2 3" key="2">
    <citation type="journal article" date="2009" name="PLoS ONE">
        <title>An integrated genetic and cytogenetic map of the cucumber genome.</title>
        <authorList>
            <person name="Ren Y."/>
            <person name="Zhang Z."/>
            <person name="Liu J."/>
            <person name="Staub J.E."/>
            <person name="Han Y."/>
            <person name="Cheng Z."/>
            <person name="Li X."/>
            <person name="Lu J."/>
            <person name="Miao H."/>
            <person name="Kang H."/>
            <person name="Xie B."/>
            <person name="Gu X."/>
            <person name="Wang X."/>
            <person name="Du Y."/>
            <person name="Jin W."/>
            <person name="Huang S."/>
        </authorList>
    </citation>
    <scope>NUCLEOTIDE SEQUENCE [LARGE SCALE GENOMIC DNA]</scope>
    <source>
        <strain evidence="3">cv. 9930</strain>
    </source>
</reference>
<proteinExistence type="predicted"/>
<protein>
    <submittedName>
        <fullName evidence="2">Uncharacterized protein</fullName>
    </submittedName>
</protein>
<evidence type="ECO:0000313" key="2">
    <source>
        <dbReference type="EMBL" id="KGN54568.1"/>
    </source>
</evidence>
<feature type="transmembrane region" description="Helical" evidence="1">
    <location>
        <begin position="134"/>
        <end position="153"/>
    </location>
</feature>
<keyword evidence="3" id="KW-1185">Reference proteome</keyword>
<dbReference type="STRING" id="3659.A0A0A0KYK4"/>
<reference evidence="2 3" key="4">
    <citation type="journal article" date="2011" name="BMC Genomics">
        <title>RNA-Seq improves annotation of protein-coding genes in the cucumber genome.</title>
        <authorList>
            <person name="Li Z."/>
            <person name="Zhang Z."/>
            <person name="Yan P."/>
            <person name="Huang S."/>
            <person name="Fei Z."/>
            <person name="Lin K."/>
        </authorList>
    </citation>
    <scope>NUCLEOTIDE SEQUENCE [LARGE SCALE GENOMIC DNA]</scope>
    <source>
        <strain evidence="3">cv. 9930</strain>
    </source>
</reference>
<dbReference type="PANTHER" id="PTHR35994:SF1">
    <property type="entry name" value="PLASTID TRANSCRIPTIONALLY ACTIVE PROTEIN 6, CHLOROPLASTIC"/>
    <property type="match status" value="1"/>
</dbReference>
<evidence type="ECO:0000313" key="3">
    <source>
        <dbReference type="Proteomes" id="UP000029981"/>
    </source>
</evidence>
<accession>A0A0A0KYK4</accession>
<dbReference type="InterPro" id="IPR044710">
    <property type="entry name" value="PTAC6"/>
</dbReference>
<dbReference type="eggNOG" id="ENOG502QWJH">
    <property type="taxonomic scope" value="Eukaryota"/>
</dbReference>
<dbReference type="EMBL" id="CM002925">
    <property type="protein sequence ID" value="KGN54568.1"/>
    <property type="molecule type" value="Genomic_DNA"/>
</dbReference>
<dbReference type="GO" id="GO:0000427">
    <property type="term" value="C:plastid-encoded plastid RNA polymerase complex"/>
    <property type="evidence" value="ECO:0007669"/>
    <property type="project" value="InterPro"/>
</dbReference>
<name>A0A0A0KYK4_CUCSA</name>
<dbReference type="Proteomes" id="UP000029981">
    <property type="component" value="Chromosome 4"/>
</dbReference>
<dbReference type="Gramene" id="KGN54568">
    <property type="protein sequence ID" value="KGN54568"/>
    <property type="gene ID" value="Csa_4G363990"/>
</dbReference>
<dbReference type="OMA" id="EVMEWER"/>
<keyword evidence="1" id="KW-0472">Membrane</keyword>
<keyword evidence="1" id="KW-0812">Transmembrane</keyword>
<sequence>MGFAVFLTKHFRNRRLRDPEFVLDFEEIYVIDSKTKSITRAKVLVTVPGGRDRDRRSDLLVVWDNGNSFKIIHSSERDDPTTVIEKEEWTKTRQDMERHLRKSEDKKCDFKVLSMIWMTDLPVMMILSCEFSTYLLPVLLGSVLSSILASLHLQ</sequence>
<dbReference type="AlphaFoldDB" id="A0A0A0KYK4"/>
<dbReference type="PANTHER" id="PTHR35994">
    <property type="entry name" value="EXPRESSED PROTEIN"/>
    <property type="match status" value="1"/>
</dbReference>
<reference evidence="2 3" key="3">
    <citation type="journal article" date="2010" name="BMC Genomics">
        <title>Transcriptome sequencing and comparative analysis of cucumber flowers with different sex types.</title>
        <authorList>
            <person name="Guo S."/>
            <person name="Zheng Y."/>
            <person name="Joung J.G."/>
            <person name="Liu S."/>
            <person name="Zhang Z."/>
            <person name="Crasta O.R."/>
            <person name="Sobral B.W."/>
            <person name="Xu Y."/>
            <person name="Huang S."/>
            <person name="Fei Z."/>
        </authorList>
    </citation>
    <scope>NUCLEOTIDE SEQUENCE [LARGE SCALE GENOMIC DNA]</scope>
    <source>
        <strain evidence="3">cv. 9930</strain>
    </source>
</reference>
<gene>
    <name evidence="2" type="ORF">Csa_4G363990</name>
</gene>
<organism evidence="2 3">
    <name type="scientific">Cucumis sativus</name>
    <name type="common">Cucumber</name>
    <dbReference type="NCBI Taxonomy" id="3659"/>
    <lineage>
        <taxon>Eukaryota</taxon>
        <taxon>Viridiplantae</taxon>
        <taxon>Streptophyta</taxon>
        <taxon>Embryophyta</taxon>
        <taxon>Tracheophyta</taxon>
        <taxon>Spermatophyta</taxon>
        <taxon>Magnoliopsida</taxon>
        <taxon>eudicotyledons</taxon>
        <taxon>Gunneridae</taxon>
        <taxon>Pentapetalae</taxon>
        <taxon>rosids</taxon>
        <taxon>fabids</taxon>
        <taxon>Cucurbitales</taxon>
        <taxon>Cucurbitaceae</taxon>
        <taxon>Benincaseae</taxon>
        <taxon>Cucumis</taxon>
    </lineage>
</organism>
<keyword evidence="1" id="KW-1133">Transmembrane helix</keyword>